<evidence type="ECO:0000313" key="2">
    <source>
        <dbReference type="EMBL" id="KAL3269731.1"/>
    </source>
</evidence>
<feature type="compositionally biased region" description="Polar residues" evidence="1">
    <location>
        <begin position="250"/>
        <end position="275"/>
    </location>
</feature>
<keyword evidence="3" id="KW-1185">Reference proteome</keyword>
<organism evidence="2 3">
    <name type="scientific">Cryptolaemus montrouzieri</name>
    <dbReference type="NCBI Taxonomy" id="559131"/>
    <lineage>
        <taxon>Eukaryota</taxon>
        <taxon>Metazoa</taxon>
        <taxon>Ecdysozoa</taxon>
        <taxon>Arthropoda</taxon>
        <taxon>Hexapoda</taxon>
        <taxon>Insecta</taxon>
        <taxon>Pterygota</taxon>
        <taxon>Neoptera</taxon>
        <taxon>Endopterygota</taxon>
        <taxon>Coleoptera</taxon>
        <taxon>Polyphaga</taxon>
        <taxon>Cucujiformia</taxon>
        <taxon>Coccinelloidea</taxon>
        <taxon>Coccinellidae</taxon>
        <taxon>Scymninae</taxon>
        <taxon>Scymnini</taxon>
        <taxon>Cryptolaemus</taxon>
    </lineage>
</organism>
<feature type="region of interest" description="Disordered" evidence="1">
    <location>
        <begin position="203"/>
        <end position="275"/>
    </location>
</feature>
<reference evidence="2 3" key="1">
    <citation type="journal article" date="2021" name="BMC Biol.">
        <title>Horizontally acquired antibacterial genes associated with adaptive radiation of ladybird beetles.</title>
        <authorList>
            <person name="Li H.S."/>
            <person name="Tang X.F."/>
            <person name="Huang Y.H."/>
            <person name="Xu Z.Y."/>
            <person name="Chen M.L."/>
            <person name="Du X.Y."/>
            <person name="Qiu B.Y."/>
            <person name="Chen P.T."/>
            <person name="Zhang W."/>
            <person name="Slipinski A."/>
            <person name="Escalona H.E."/>
            <person name="Waterhouse R.M."/>
            <person name="Zwick A."/>
            <person name="Pang H."/>
        </authorList>
    </citation>
    <scope>NUCLEOTIDE SEQUENCE [LARGE SCALE GENOMIC DNA]</scope>
    <source>
        <strain evidence="2">SYSU2018</strain>
    </source>
</reference>
<name>A0ABD2MTD6_9CUCU</name>
<comment type="caution">
    <text evidence="2">The sequence shown here is derived from an EMBL/GenBank/DDBJ whole genome shotgun (WGS) entry which is preliminary data.</text>
</comment>
<dbReference type="Proteomes" id="UP001516400">
    <property type="component" value="Unassembled WGS sequence"/>
</dbReference>
<feature type="region of interest" description="Disordered" evidence="1">
    <location>
        <begin position="146"/>
        <end position="186"/>
    </location>
</feature>
<dbReference type="AlphaFoldDB" id="A0ABD2MTD6"/>
<sequence length="330" mass="37850">MEDFEDDTHICLKCRTTIIGLEHYVSHRKNNCNKQTDQKSSLPSQLLTTDESFNLKADDFFSSLELQSSSKKLVQPSSSTKISNGVLTRSKLTASTRDLEPSKSDWIGGHQLKELDYDDNQSKLIKAVANLERRKEDIGKKEIPRIHVYDESEDESEDYEYDDETSDEDAPPRNHTGGKWKPSSPIYWKSMQPERDWRCPPPNFTGGKWKPIPTKRIISPPPTHTKGKWKPGHQPKDNEDIPPPEFTGGKWSQSKKQEYSSLLQSTQKESGNLSQTLQRDGRKIILLQIILKESGNLKQRKYHQITLKASGFHQQQNLLKLILISQKILL</sequence>
<feature type="compositionally biased region" description="Acidic residues" evidence="1">
    <location>
        <begin position="151"/>
        <end position="169"/>
    </location>
</feature>
<dbReference type="EMBL" id="JABFTP020000021">
    <property type="protein sequence ID" value="KAL3269731.1"/>
    <property type="molecule type" value="Genomic_DNA"/>
</dbReference>
<proteinExistence type="predicted"/>
<evidence type="ECO:0000256" key="1">
    <source>
        <dbReference type="SAM" id="MobiDB-lite"/>
    </source>
</evidence>
<protein>
    <submittedName>
        <fullName evidence="2">Uncharacterized protein</fullName>
    </submittedName>
</protein>
<gene>
    <name evidence="2" type="ORF">HHI36_008791</name>
</gene>
<accession>A0ABD2MTD6</accession>
<evidence type="ECO:0000313" key="3">
    <source>
        <dbReference type="Proteomes" id="UP001516400"/>
    </source>
</evidence>